<feature type="chain" id="PRO_5046478586" description="Secreted protein" evidence="2">
    <location>
        <begin position="21"/>
        <end position="255"/>
    </location>
</feature>
<keyword evidence="4" id="KW-1185">Reference proteome</keyword>
<protein>
    <recommendedName>
        <fullName evidence="5">Secreted protein</fullName>
    </recommendedName>
</protein>
<organism evidence="3 4">
    <name type="scientific">Nonomuraea harbinensis</name>
    <dbReference type="NCBI Taxonomy" id="1286938"/>
    <lineage>
        <taxon>Bacteria</taxon>
        <taxon>Bacillati</taxon>
        <taxon>Actinomycetota</taxon>
        <taxon>Actinomycetes</taxon>
        <taxon>Streptosporangiales</taxon>
        <taxon>Streptosporangiaceae</taxon>
        <taxon>Nonomuraea</taxon>
    </lineage>
</organism>
<evidence type="ECO:0000256" key="1">
    <source>
        <dbReference type="SAM" id="MobiDB-lite"/>
    </source>
</evidence>
<name>A0ABW1C5G0_9ACTN</name>
<feature type="signal peptide" evidence="2">
    <location>
        <begin position="1"/>
        <end position="20"/>
    </location>
</feature>
<evidence type="ECO:0000313" key="4">
    <source>
        <dbReference type="Proteomes" id="UP001596096"/>
    </source>
</evidence>
<reference evidence="4" key="1">
    <citation type="journal article" date="2019" name="Int. J. Syst. Evol. Microbiol.">
        <title>The Global Catalogue of Microorganisms (GCM) 10K type strain sequencing project: providing services to taxonomists for standard genome sequencing and annotation.</title>
        <authorList>
            <consortium name="The Broad Institute Genomics Platform"/>
            <consortium name="The Broad Institute Genome Sequencing Center for Infectious Disease"/>
            <person name="Wu L."/>
            <person name="Ma J."/>
        </authorList>
    </citation>
    <scope>NUCLEOTIDE SEQUENCE [LARGE SCALE GENOMIC DNA]</scope>
    <source>
        <strain evidence="4">CGMCC 4.7106</strain>
    </source>
</reference>
<comment type="caution">
    <text evidence="3">The sequence shown here is derived from an EMBL/GenBank/DDBJ whole genome shotgun (WGS) entry which is preliminary data.</text>
</comment>
<accession>A0ABW1C5G0</accession>
<dbReference type="EMBL" id="JBHSNW010000028">
    <property type="protein sequence ID" value="MFC5820880.1"/>
    <property type="molecule type" value="Genomic_DNA"/>
</dbReference>
<keyword evidence="2" id="KW-0732">Signal</keyword>
<gene>
    <name evidence="3" type="ORF">ACFPUY_37775</name>
</gene>
<feature type="region of interest" description="Disordered" evidence="1">
    <location>
        <begin position="140"/>
        <end position="218"/>
    </location>
</feature>
<dbReference type="RefSeq" id="WP_219548573.1">
    <property type="nucleotide sequence ID" value="NZ_JAHKRN010000040.1"/>
</dbReference>
<evidence type="ECO:0000313" key="3">
    <source>
        <dbReference type="EMBL" id="MFC5820880.1"/>
    </source>
</evidence>
<proteinExistence type="predicted"/>
<dbReference type="Proteomes" id="UP001596096">
    <property type="component" value="Unassembled WGS sequence"/>
</dbReference>
<evidence type="ECO:0000256" key="2">
    <source>
        <dbReference type="SAM" id="SignalP"/>
    </source>
</evidence>
<sequence>MTALATAATSVLLVAGPAAAEDAGQCAPAAAGSVPKSGSVGGVTAPAHTAETQRFVEKLVQVVQPGPAAPVLDESGAKALLGQLACQSGADGHVARTADNEEENCIRYRVGPGWSPNWPMLDALGVRELIERSSGTASVCVGDPSMLPGTTAVQPQPGPQAGSASQALSDDPTPAPAAPGTDAQPQPEPQAQPRPEIQQQVQIQPQVQWQGRGQQRAQAQVQPYQYSQVYVQPNGQSLMESLGIGLLLRGMVDDD</sequence>
<evidence type="ECO:0008006" key="5">
    <source>
        <dbReference type="Google" id="ProtNLM"/>
    </source>
</evidence>
<feature type="compositionally biased region" description="Low complexity" evidence="1">
    <location>
        <begin position="193"/>
        <end position="218"/>
    </location>
</feature>